<dbReference type="SUPFAM" id="SSF56954">
    <property type="entry name" value="Outer membrane efflux proteins (OEP)"/>
    <property type="match status" value="1"/>
</dbReference>
<dbReference type="eggNOG" id="COG1538">
    <property type="taxonomic scope" value="Bacteria"/>
</dbReference>
<dbReference type="PANTHER" id="PTHR30026">
    <property type="entry name" value="OUTER MEMBRANE PROTEIN TOLC"/>
    <property type="match status" value="1"/>
</dbReference>
<evidence type="ECO:0000256" key="6">
    <source>
        <dbReference type="ARBA" id="ARBA00023136"/>
    </source>
</evidence>
<evidence type="ECO:0000256" key="2">
    <source>
        <dbReference type="ARBA" id="ARBA00007613"/>
    </source>
</evidence>
<dbReference type="GO" id="GO:0009279">
    <property type="term" value="C:cell outer membrane"/>
    <property type="evidence" value="ECO:0007669"/>
    <property type="project" value="UniProtKB-SubCell"/>
</dbReference>
<dbReference type="AlphaFoldDB" id="C0Q9I8"/>
<evidence type="ECO:0000256" key="3">
    <source>
        <dbReference type="ARBA" id="ARBA00022448"/>
    </source>
</evidence>
<protein>
    <submittedName>
        <fullName evidence="8">Outer membrane protein TolC</fullName>
    </submittedName>
</protein>
<dbReference type="Gene3D" id="1.20.1600.10">
    <property type="entry name" value="Outer membrane efflux proteins (OEP)"/>
    <property type="match status" value="1"/>
</dbReference>
<comment type="subcellular location">
    <subcellularLocation>
        <location evidence="1">Cell outer membrane</location>
    </subcellularLocation>
</comment>
<evidence type="ECO:0000256" key="5">
    <source>
        <dbReference type="ARBA" id="ARBA00022692"/>
    </source>
</evidence>
<keyword evidence="7" id="KW-0998">Cell outer membrane</keyword>
<dbReference type="RefSeq" id="WP_015903339.1">
    <property type="nucleotide sequence ID" value="NC_012108.1"/>
</dbReference>
<keyword evidence="5" id="KW-0812">Transmembrane</keyword>
<dbReference type="GO" id="GO:1990281">
    <property type="term" value="C:efflux pump complex"/>
    <property type="evidence" value="ECO:0007669"/>
    <property type="project" value="TreeGrafter"/>
</dbReference>
<dbReference type="Pfam" id="PF02321">
    <property type="entry name" value="OEP"/>
    <property type="match status" value="1"/>
</dbReference>
<keyword evidence="3" id="KW-0813">Transport</keyword>
<keyword evidence="6" id="KW-0472">Membrane</keyword>
<evidence type="ECO:0000313" key="8">
    <source>
        <dbReference type="EMBL" id="ACN14552.1"/>
    </source>
</evidence>
<dbReference type="EMBL" id="CP001087">
    <property type="protein sequence ID" value="ACN14552.1"/>
    <property type="molecule type" value="Genomic_DNA"/>
</dbReference>
<accession>C0Q9I8</accession>
<dbReference type="HOGENOM" id="CLU_1583827_0_0_7"/>
<evidence type="ECO:0000256" key="1">
    <source>
        <dbReference type="ARBA" id="ARBA00004442"/>
    </source>
</evidence>
<dbReference type="GO" id="GO:0015562">
    <property type="term" value="F:efflux transmembrane transporter activity"/>
    <property type="evidence" value="ECO:0007669"/>
    <property type="project" value="InterPro"/>
</dbReference>
<reference evidence="8 9" key="1">
    <citation type="journal article" date="2009" name="Environ. Microbiol.">
        <title>Genome sequence of Desulfobacterium autotrophicum HRM2, a marine sulfate reducer oxidizing organic carbon completely to carbon dioxide.</title>
        <authorList>
            <person name="Strittmatter A.W."/>
            <person name="Liesegang H."/>
            <person name="Rabus R."/>
            <person name="Decker I."/>
            <person name="Amann J."/>
            <person name="Andres S."/>
            <person name="Henne A."/>
            <person name="Fricke W.F."/>
            <person name="Martinez-Arias R."/>
            <person name="Bartels D."/>
            <person name="Goesmann A."/>
            <person name="Krause L."/>
            <person name="Puehler A."/>
            <person name="Klenk H.P."/>
            <person name="Richter M."/>
            <person name="Schuler M."/>
            <person name="Gloeckner F.O."/>
            <person name="Meyerdierks A."/>
            <person name="Gottschalk G."/>
            <person name="Amann R."/>
        </authorList>
    </citation>
    <scope>NUCLEOTIDE SEQUENCE [LARGE SCALE GENOMIC DNA]</scope>
    <source>
        <strain evidence="9">ATCC 43914 / DSM 3382 / HRM2</strain>
    </source>
</reference>
<gene>
    <name evidence="8" type="ordered locus">HRM2_14430</name>
</gene>
<evidence type="ECO:0000313" key="9">
    <source>
        <dbReference type="Proteomes" id="UP000000442"/>
    </source>
</evidence>
<keyword evidence="9" id="KW-1185">Reference proteome</keyword>
<keyword evidence="4" id="KW-1134">Transmembrane beta strand</keyword>
<dbReference type="STRING" id="177437.HRM2_14430"/>
<comment type="similarity">
    <text evidence="2">Belongs to the outer membrane factor (OMF) (TC 1.B.17) family.</text>
</comment>
<dbReference type="GO" id="GO:0015288">
    <property type="term" value="F:porin activity"/>
    <property type="evidence" value="ECO:0007669"/>
    <property type="project" value="TreeGrafter"/>
</dbReference>
<dbReference type="Proteomes" id="UP000000442">
    <property type="component" value="Chromosome"/>
</dbReference>
<evidence type="ECO:0000256" key="7">
    <source>
        <dbReference type="ARBA" id="ARBA00023237"/>
    </source>
</evidence>
<organism evidence="8 9">
    <name type="scientific">Desulforapulum autotrophicum (strain ATCC 43914 / DSM 3382 / VKM B-1955 / HRM2)</name>
    <name type="common">Desulfobacterium autotrophicum</name>
    <dbReference type="NCBI Taxonomy" id="177437"/>
    <lineage>
        <taxon>Bacteria</taxon>
        <taxon>Pseudomonadati</taxon>
        <taxon>Thermodesulfobacteriota</taxon>
        <taxon>Desulfobacteria</taxon>
        <taxon>Desulfobacterales</taxon>
        <taxon>Desulfobacteraceae</taxon>
        <taxon>Desulforapulum</taxon>
    </lineage>
</organism>
<proteinExistence type="inferred from homology"/>
<sequence>MNKSGQGSDYLLGRDDTDWTVGVQASVPLYSGGKKNATLNRSREELLQLHHQRDSLANHIEKQILNAVHLIRASYPGIRLSRDAAKAAQRNLSLVTDSYERGIKSIIDLIDAQNQSLVADQRSANAVYDFLIDIMEIQRSAGNFFLFAPKKELNAWMTRLNQYMNSSL</sequence>
<dbReference type="PANTHER" id="PTHR30026:SF20">
    <property type="entry name" value="OUTER MEMBRANE PROTEIN TOLC"/>
    <property type="match status" value="1"/>
</dbReference>
<evidence type="ECO:0000256" key="4">
    <source>
        <dbReference type="ARBA" id="ARBA00022452"/>
    </source>
</evidence>
<name>C0Q9I8_DESAH</name>
<dbReference type="InterPro" id="IPR051906">
    <property type="entry name" value="TolC-like"/>
</dbReference>
<dbReference type="KEGG" id="dat:HRM2_14430"/>
<dbReference type="InterPro" id="IPR003423">
    <property type="entry name" value="OMP_efflux"/>
</dbReference>